<sequence>MFVESASIEDFSVVAVEISEEIGMEYICELAGRSPTELAADVAVKTSSELQSVARAICNALAQDSPKGFDFDFPLNSHHGEKKKAYDRNVGVLRKAIRHLPEDGALRKVAEICNETLPSLDEEEKLFSQLDEVVISQPTSSYSQELPKEKPASVINRIDLKESCLLLSTEKNISPAVINEVIDEICENIPDANIEPFTDRSLRNHLPLVQPLQHQQEIVFIEDATSLSIGLDSTTISGNEYSTLTILSSDGDSLFWDIKKVADHSGATEQFTSKMKEYPEAIQRLIAEKTQSLHSDRAPAAVKSVEIIRKSLDEVFARDRVHVPCSMHIPLNCEKGLRASLPKDILEQVSLLEKVLSSHRLHQTKSSRGAAFLTFLKAKTMESDDVLPESLSLYSNVRFSVFAKNLENVLINLPYVEEFLSREGHKTSSKFIADNKQRFQVELLAAIYVYKNIVAPWWDKVRAKCDVTFYETLKEELDLTFDGIVSAASPFIAVRSKNKNLMLQDETESVLFKAVAESIQQKNFKEVNDAIKSKAEIVKNVFHRFRIQDDTTPLIGEVTWTNQLAEMSMGALKRIYGYRFNLDPENLALAGKSKYNRPISFWRERDASKIQQAFKRGTLKRLTDARKRRKESADAADIEAKIKRQKEYKKEQERETKLLAVIYDYIPMNLDSDHFKAMKKSFDRKAQDKTIAKEFRALCVQKMRECFDLPQNQQAGEWEDKNPSSKEIDAYNAYLLIFRK</sequence>
<accession>A0ABN7SN33</accession>
<proteinExistence type="predicted"/>
<dbReference type="EMBL" id="OU015566">
    <property type="protein sequence ID" value="CAG5101811.1"/>
    <property type="molecule type" value="Genomic_DNA"/>
</dbReference>
<name>A0ABN7SN33_OIKDI</name>
<gene>
    <name evidence="1" type="ORF">OKIOD_LOCUS8775</name>
</gene>
<organism evidence="1 2">
    <name type="scientific">Oikopleura dioica</name>
    <name type="common">Tunicate</name>
    <dbReference type="NCBI Taxonomy" id="34765"/>
    <lineage>
        <taxon>Eukaryota</taxon>
        <taxon>Metazoa</taxon>
        <taxon>Chordata</taxon>
        <taxon>Tunicata</taxon>
        <taxon>Appendicularia</taxon>
        <taxon>Copelata</taxon>
        <taxon>Oikopleuridae</taxon>
        <taxon>Oikopleura</taxon>
    </lineage>
</organism>
<protein>
    <submittedName>
        <fullName evidence="1">Oidioi.mRNA.OKI2018_I69.chr1.g10.t1.cds</fullName>
    </submittedName>
</protein>
<keyword evidence="2" id="KW-1185">Reference proteome</keyword>
<evidence type="ECO:0000313" key="2">
    <source>
        <dbReference type="Proteomes" id="UP001158576"/>
    </source>
</evidence>
<dbReference type="Proteomes" id="UP001158576">
    <property type="component" value="Chromosome 1"/>
</dbReference>
<evidence type="ECO:0000313" key="1">
    <source>
        <dbReference type="EMBL" id="CAG5101811.1"/>
    </source>
</evidence>
<reference evidence="1 2" key="1">
    <citation type="submission" date="2021-04" db="EMBL/GenBank/DDBJ databases">
        <authorList>
            <person name="Bliznina A."/>
        </authorList>
    </citation>
    <scope>NUCLEOTIDE SEQUENCE [LARGE SCALE GENOMIC DNA]</scope>
</reference>